<dbReference type="OrthoDB" id="9876299at2759"/>
<protein>
    <submittedName>
        <fullName evidence="1">Uncharacterized protein</fullName>
    </submittedName>
</protein>
<keyword evidence="2" id="KW-1185">Reference proteome</keyword>
<dbReference type="EMBL" id="BPQB01000064">
    <property type="protein sequence ID" value="GJE96839.1"/>
    <property type="molecule type" value="Genomic_DNA"/>
</dbReference>
<dbReference type="AlphaFoldDB" id="A0A9P3GM97"/>
<organism evidence="1 2">
    <name type="scientific">Phanerochaete sordida</name>
    <dbReference type="NCBI Taxonomy" id="48140"/>
    <lineage>
        <taxon>Eukaryota</taxon>
        <taxon>Fungi</taxon>
        <taxon>Dikarya</taxon>
        <taxon>Basidiomycota</taxon>
        <taxon>Agaricomycotina</taxon>
        <taxon>Agaricomycetes</taxon>
        <taxon>Polyporales</taxon>
        <taxon>Phanerochaetaceae</taxon>
        <taxon>Phanerochaete</taxon>
    </lineage>
</organism>
<comment type="caution">
    <text evidence="1">The sequence shown here is derived from an EMBL/GenBank/DDBJ whole genome shotgun (WGS) entry which is preliminary data.</text>
</comment>
<evidence type="ECO:0000313" key="2">
    <source>
        <dbReference type="Proteomes" id="UP000703269"/>
    </source>
</evidence>
<proteinExistence type="predicted"/>
<dbReference type="Proteomes" id="UP000703269">
    <property type="component" value="Unassembled WGS sequence"/>
</dbReference>
<evidence type="ECO:0000313" key="1">
    <source>
        <dbReference type="EMBL" id="GJE96839.1"/>
    </source>
</evidence>
<accession>A0A9P3GM97</accession>
<sequence length="108" mass="11460">MRAVDRNLSTEKHEGNALVQDFDAVLGVDVLGVIHSTNAFLPPSAPPPPWPPPPRARRVCGAGSALRGKLAVNIVVDKYAARFAGHPLVLLALSLRLVNTATQPPTPE</sequence>
<name>A0A9P3GM97_9APHY</name>
<gene>
    <name evidence="1" type="ORF">PsYK624_130460</name>
</gene>
<reference evidence="1 2" key="1">
    <citation type="submission" date="2021-08" db="EMBL/GenBank/DDBJ databases">
        <title>Draft Genome Sequence of Phanerochaete sordida strain YK-624.</title>
        <authorList>
            <person name="Mori T."/>
            <person name="Dohra H."/>
            <person name="Suzuki T."/>
            <person name="Kawagishi H."/>
            <person name="Hirai H."/>
        </authorList>
    </citation>
    <scope>NUCLEOTIDE SEQUENCE [LARGE SCALE GENOMIC DNA]</scope>
    <source>
        <strain evidence="1 2">YK-624</strain>
    </source>
</reference>